<sequence length="148" mass="15749">MSAVVVLLAMGILAGCSKDEILDTYNQAIQAAGDAQLTGNWSLEGKRKYGVDHYTGTYTADYEGFSGTEYLFGGTSIDREAGNKIEVICNLSITDGTAKLVLQSGSDAPQTLIESTGYYSETIELPPAGNYILVEGGEFTGSIELEIK</sequence>
<dbReference type="EMBL" id="FZOJ01000025">
    <property type="protein sequence ID" value="SNS87994.1"/>
    <property type="molecule type" value="Genomic_DNA"/>
</dbReference>
<reference evidence="1 2" key="1">
    <citation type="submission" date="2017-06" db="EMBL/GenBank/DDBJ databases">
        <authorList>
            <person name="Kim H.J."/>
            <person name="Triplett B.A."/>
        </authorList>
    </citation>
    <scope>NUCLEOTIDE SEQUENCE [LARGE SCALE GENOMIC DNA]</scope>
    <source>
        <strain evidence="1 2">SCA</strain>
    </source>
</reference>
<gene>
    <name evidence="1" type="ORF">SAMN05446037_102541</name>
</gene>
<dbReference type="Proteomes" id="UP000198304">
    <property type="component" value="Unassembled WGS sequence"/>
</dbReference>
<keyword evidence="2" id="KW-1185">Reference proteome</keyword>
<proteinExistence type="predicted"/>
<accession>A0A239I6M9</accession>
<organism evidence="1 2">
    <name type="scientific">Anaerovirgula multivorans</name>
    <dbReference type="NCBI Taxonomy" id="312168"/>
    <lineage>
        <taxon>Bacteria</taxon>
        <taxon>Bacillati</taxon>
        <taxon>Bacillota</taxon>
        <taxon>Clostridia</taxon>
        <taxon>Peptostreptococcales</taxon>
        <taxon>Natronincolaceae</taxon>
        <taxon>Anaerovirgula</taxon>
    </lineage>
</organism>
<evidence type="ECO:0000313" key="2">
    <source>
        <dbReference type="Proteomes" id="UP000198304"/>
    </source>
</evidence>
<name>A0A239I6M9_9FIRM</name>
<evidence type="ECO:0000313" key="1">
    <source>
        <dbReference type="EMBL" id="SNS87994.1"/>
    </source>
</evidence>
<dbReference type="AlphaFoldDB" id="A0A239I6M9"/>
<protein>
    <submittedName>
        <fullName evidence="1">Uncharacterized protein</fullName>
    </submittedName>
</protein>